<keyword evidence="7" id="KW-0012">Acyltransferase</keyword>
<protein>
    <recommendedName>
        <fullName evidence="9">Phospholipid/glycerol acyltransferase domain-containing protein</fullName>
    </recommendedName>
</protein>
<evidence type="ECO:0000256" key="4">
    <source>
        <dbReference type="ARBA" id="ARBA00022692"/>
    </source>
</evidence>
<dbReference type="InterPro" id="IPR056462">
    <property type="entry name" value="HAD_RAM2/GPAT1-8"/>
</dbReference>
<evidence type="ECO:0000256" key="8">
    <source>
        <dbReference type="SAM" id="Phobius"/>
    </source>
</evidence>
<keyword evidence="5 8" id="KW-1133">Transmembrane helix</keyword>
<dbReference type="InterPro" id="IPR036412">
    <property type="entry name" value="HAD-like_sf"/>
</dbReference>
<comment type="subcellular location">
    <subcellularLocation>
        <location evidence="1">Membrane</location>
        <topology evidence="1">Multi-pass membrane protein</topology>
    </subcellularLocation>
</comment>
<evidence type="ECO:0000313" key="11">
    <source>
        <dbReference type="Proteomes" id="UP000235145"/>
    </source>
</evidence>
<proteinExistence type="inferred from homology"/>
<dbReference type="Gene3D" id="3.40.50.1000">
    <property type="entry name" value="HAD superfamily/HAD-like"/>
    <property type="match status" value="1"/>
</dbReference>
<evidence type="ECO:0000256" key="3">
    <source>
        <dbReference type="ARBA" id="ARBA00022679"/>
    </source>
</evidence>
<sequence>MDKTSTLTNLPITMPHNQKYSEFTYEFPPISNCNTFGRENQTVVSDLDGTLLRGRSSFPYFALVAFDVGGVLRLLILLLASPIAGILYYFISESAGVRVMIFATFAGVKVSDIESAAHAVLPKFYADDLHPEAWGLFSACGKRCVLTATPTVMVEPFLKEVLGVDLVMGTEIHSWKGRATGLVNKPGVLVGSNKADALLKAFKDASPPELALGDRKTDYPFMKLCKEGYIVPPATAEVQAVTANKLPKRVVFHDGRLVNKLTPFMALVTILWIPVGFLLACLRIAAGMFLPMSIMYYAFWALGMRVIIKGSPPPAAKKSTGQTGVLFVSSHRTLLDPVFLSAALGRPIPAVTYSLSRLSEIMSPIKTIRLTRDRTTDANIIKKLLQEEDLVICPEGTTSREPILFRFSALFAELTDDLVPVAMSTKMSMFHATTVRGWKSMDTFYFAMNPNPTYEVTFLNKLPYESTCRNGKLSHDVANNIQRMIASSLSFECVNFTRKDKYRMLAGYDVYCNSLQTLKNKQTFYKLQPFGEHLLMQRVVNVIRRLHEFLLRKNKKHLNLQ</sequence>
<dbReference type="AlphaFoldDB" id="A0A9R1XTJ5"/>
<dbReference type="GO" id="GO:0090447">
    <property type="term" value="F:glycerol-3-phosphate 2-O-acyltransferase activity"/>
    <property type="evidence" value="ECO:0000318"/>
    <property type="project" value="GO_Central"/>
</dbReference>
<dbReference type="GO" id="GO:0016791">
    <property type="term" value="F:phosphatase activity"/>
    <property type="evidence" value="ECO:0000318"/>
    <property type="project" value="GO_Central"/>
</dbReference>
<evidence type="ECO:0000256" key="7">
    <source>
        <dbReference type="ARBA" id="ARBA00023315"/>
    </source>
</evidence>
<keyword evidence="6 8" id="KW-0472">Membrane</keyword>
<dbReference type="PANTHER" id="PTHR15486">
    <property type="entry name" value="ANCIENT UBIQUITOUS PROTEIN"/>
    <property type="match status" value="1"/>
</dbReference>
<comment type="similarity">
    <text evidence="2">Belongs to the GPAT/DAPAT family.</text>
</comment>
<evidence type="ECO:0000256" key="2">
    <source>
        <dbReference type="ARBA" id="ARBA00007937"/>
    </source>
</evidence>
<feature type="transmembrane region" description="Helical" evidence="8">
    <location>
        <begin position="264"/>
        <end position="286"/>
    </location>
</feature>
<dbReference type="PANTHER" id="PTHR15486:SF91">
    <property type="entry name" value="PHOSPHOLIPID_GLYCEROL ACYLTRANSFERASE DOMAIN-CONTAINING PROTEIN"/>
    <property type="match status" value="1"/>
</dbReference>
<keyword evidence="4 8" id="KW-0812">Transmembrane</keyword>
<comment type="caution">
    <text evidence="10">The sequence shown here is derived from an EMBL/GenBank/DDBJ whole genome shotgun (WGS) entry which is preliminary data.</text>
</comment>
<evidence type="ECO:0000256" key="1">
    <source>
        <dbReference type="ARBA" id="ARBA00004141"/>
    </source>
</evidence>
<evidence type="ECO:0000259" key="9">
    <source>
        <dbReference type="SMART" id="SM00563"/>
    </source>
</evidence>
<dbReference type="SUPFAM" id="SSF69593">
    <property type="entry name" value="Glycerol-3-phosphate (1)-acyltransferase"/>
    <property type="match status" value="1"/>
</dbReference>
<gene>
    <name evidence="10" type="ORF">LSAT_V11C100036310</name>
</gene>
<dbReference type="InterPro" id="IPR002123">
    <property type="entry name" value="Plipid/glycerol_acylTrfase"/>
</dbReference>
<keyword evidence="3" id="KW-0808">Transferase</keyword>
<feature type="domain" description="Phospholipid/glycerol acyltransferase" evidence="9">
    <location>
        <begin position="325"/>
        <end position="426"/>
    </location>
</feature>
<name>A0A9R1XTJ5_LACSA</name>
<evidence type="ECO:0000256" key="6">
    <source>
        <dbReference type="ARBA" id="ARBA00023136"/>
    </source>
</evidence>
<dbReference type="Pfam" id="PF01553">
    <property type="entry name" value="Acyltransferase"/>
    <property type="match status" value="1"/>
</dbReference>
<dbReference type="EMBL" id="NBSK02000001">
    <property type="protein sequence ID" value="KAJ0225009.1"/>
    <property type="molecule type" value="Genomic_DNA"/>
</dbReference>
<evidence type="ECO:0000256" key="5">
    <source>
        <dbReference type="ARBA" id="ARBA00022989"/>
    </source>
</evidence>
<dbReference type="GO" id="GO:0010143">
    <property type="term" value="P:cutin biosynthetic process"/>
    <property type="evidence" value="ECO:0000318"/>
    <property type="project" value="GO_Central"/>
</dbReference>
<keyword evidence="11" id="KW-1185">Reference proteome</keyword>
<dbReference type="InterPro" id="IPR023214">
    <property type="entry name" value="HAD_sf"/>
</dbReference>
<dbReference type="CDD" id="cd06551">
    <property type="entry name" value="LPLAT"/>
    <property type="match status" value="1"/>
</dbReference>
<dbReference type="GO" id="GO:0016020">
    <property type="term" value="C:membrane"/>
    <property type="evidence" value="ECO:0000318"/>
    <property type="project" value="GO_Central"/>
</dbReference>
<dbReference type="SMART" id="SM00563">
    <property type="entry name" value="PlsC"/>
    <property type="match status" value="1"/>
</dbReference>
<dbReference type="Proteomes" id="UP000235145">
    <property type="component" value="Unassembled WGS sequence"/>
</dbReference>
<reference evidence="10 11" key="1">
    <citation type="journal article" date="2017" name="Nat. Commun.">
        <title>Genome assembly with in vitro proximity ligation data and whole-genome triplication in lettuce.</title>
        <authorList>
            <person name="Reyes-Chin-Wo S."/>
            <person name="Wang Z."/>
            <person name="Yang X."/>
            <person name="Kozik A."/>
            <person name="Arikit S."/>
            <person name="Song C."/>
            <person name="Xia L."/>
            <person name="Froenicke L."/>
            <person name="Lavelle D.O."/>
            <person name="Truco M.J."/>
            <person name="Xia R."/>
            <person name="Zhu S."/>
            <person name="Xu C."/>
            <person name="Xu H."/>
            <person name="Xu X."/>
            <person name="Cox K."/>
            <person name="Korf I."/>
            <person name="Meyers B.C."/>
            <person name="Michelmore R.W."/>
        </authorList>
    </citation>
    <scope>NUCLEOTIDE SEQUENCE [LARGE SCALE GENOMIC DNA]</scope>
    <source>
        <strain evidence="11">cv. Salinas</strain>
        <tissue evidence="10">Seedlings</tissue>
    </source>
</reference>
<dbReference type="Pfam" id="PF23270">
    <property type="entry name" value="HAD_RAM2_N"/>
    <property type="match status" value="1"/>
</dbReference>
<feature type="transmembrane region" description="Helical" evidence="8">
    <location>
        <begin position="60"/>
        <end position="91"/>
    </location>
</feature>
<evidence type="ECO:0000313" key="10">
    <source>
        <dbReference type="EMBL" id="KAJ0225009.1"/>
    </source>
</evidence>
<organism evidence="10 11">
    <name type="scientific">Lactuca sativa</name>
    <name type="common">Garden lettuce</name>
    <dbReference type="NCBI Taxonomy" id="4236"/>
    <lineage>
        <taxon>Eukaryota</taxon>
        <taxon>Viridiplantae</taxon>
        <taxon>Streptophyta</taxon>
        <taxon>Embryophyta</taxon>
        <taxon>Tracheophyta</taxon>
        <taxon>Spermatophyta</taxon>
        <taxon>Magnoliopsida</taxon>
        <taxon>eudicotyledons</taxon>
        <taxon>Gunneridae</taxon>
        <taxon>Pentapetalae</taxon>
        <taxon>asterids</taxon>
        <taxon>campanulids</taxon>
        <taxon>Asterales</taxon>
        <taxon>Asteraceae</taxon>
        <taxon>Cichorioideae</taxon>
        <taxon>Cichorieae</taxon>
        <taxon>Lactucinae</taxon>
        <taxon>Lactuca</taxon>
    </lineage>
</organism>
<accession>A0A9R1XTJ5</accession>
<dbReference type="SUPFAM" id="SSF56784">
    <property type="entry name" value="HAD-like"/>
    <property type="match status" value="1"/>
</dbReference>